<keyword evidence="1" id="KW-0812">Transmembrane</keyword>
<organism evidence="2 3">
    <name type="scientific">Sediminicola luteus</name>
    <dbReference type="NCBI Taxonomy" id="319238"/>
    <lineage>
        <taxon>Bacteria</taxon>
        <taxon>Pseudomonadati</taxon>
        <taxon>Bacteroidota</taxon>
        <taxon>Flavobacteriia</taxon>
        <taxon>Flavobacteriales</taxon>
        <taxon>Flavobacteriaceae</taxon>
        <taxon>Sediminicola</taxon>
    </lineage>
</organism>
<accession>A0A2A4G490</accession>
<proteinExistence type="predicted"/>
<dbReference type="InterPro" id="IPR014807">
    <property type="entry name" value="Coa1"/>
</dbReference>
<dbReference type="EMBL" id="NBWU01000007">
    <property type="protein sequence ID" value="PCE62790.1"/>
    <property type="molecule type" value="Genomic_DNA"/>
</dbReference>
<evidence type="ECO:0000313" key="2">
    <source>
        <dbReference type="EMBL" id="PCE62790.1"/>
    </source>
</evidence>
<reference evidence="2 3" key="1">
    <citation type="submission" date="2017-04" db="EMBL/GenBank/DDBJ databases">
        <title>A new member of the family Flavobacteriaceae isolated from ascidians.</title>
        <authorList>
            <person name="Chen L."/>
        </authorList>
    </citation>
    <scope>NUCLEOTIDE SEQUENCE [LARGE SCALE GENOMIC DNA]</scope>
    <source>
        <strain evidence="2 3">HQA918</strain>
    </source>
</reference>
<dbReference type="Proteomes" id="UP000219559">
    <property type="component" value="Unassembled WGS sequence"/>
</dbReference>
<sequence>MEERRQKSWFARNWPWVVPAGGCLVVICVFFFFVGSMFFGLTSMLKESGPYQTAVELASENDEVIQLLGEPLEMGTMMKGNINYTNGDGNVHFSIPISGPKGSGDVLVIGTKTGDADWVYETLEFSSDDSMETINLLETTNDDL</sequence>
<dbReference type="Pfam" id="PF08695">
    <property type="entry name" value="Coa1"/>
    <property type="match status" value="1"/>
</dbReference>
<dbReference type="RefSeq" id="WP_097440900.1">
    <property type="nucleotide sequence ID" value="NZ_KZ300477.1"/>
</dbReference>
<evidence type="ECO:0008006" key="4">
    <source>
        <dbReference type="Google" id="ProtNLM"/>
    </source>
</evidence>
<keyword evidence="1" id="KW-1133">Transmembrane helix</keyword>
<gene>
    <name evidence="2" type="ORF">B7P33_16015</name>
</gene>
<dbReference type="AlphaFoldDB" id="A0A2A4G490"/>
<feature type="transmembrane region" description="Helical" evidence="1">
    <location>
        <begin position="16"/>
        <end position="41"/>
    </location>
</feature>
<comment type="caution">
    <text evidence="2">The sequence shown here is derived from an EMBL/GenBank/DDBJ whole genome shotgun (WGS) entry which is preliminary data.</text>
</comment>
<name>A0A2A4G490_9FLAO</name>
<evidence type="ECO:0000313" key="3">
    <source>
        <dbReference type="Proteomes" id="UP000219559"/>
    </source>
</evidence>
<evidence type="ECO:0000256" key="1">
    <source>
        <dbReference type="SAM" id="Phobius"/>
    </source>
</evidence>
<keyword evidence="1" id="KW-0472">Membrane</keyword>
<dbReference type="OrthoDB" id="1178263at2"/>
<protein>
    <recommendedName>
        <fullName evidence="4">Cytochrome oxidase complex assembly protein 1</fullName>
    </recommendedName>
</protein>
<keyword evidence="3" id="KW-1185">Reference proteome</keyword>